<dbReference type="Proteomes" id="UP000054976">
    <property type="component" value="Unassembled WGS sequence"/>
</dbReference>
<keyword evidence="1" id="KW-1133">Transmembrane helix</keyword>
<organism evidence="2 3">
    <name type="scientific">Thermodesulfovibrio aggregans</name>
    <dbReference type="NCBI Taxonomy" id="86166"/>
    <lineage>
        <taxon>Bacteria</taxon>
        <taxon>Pseudomonadati</taxon>
        <taxon>Nitrospirota</taxon>
        <taxon>Thermodesulfovibrionia</taxon>
        <taxon>Thermodesulfovibrionales</taxon>
        <taxon>Thermodesulfovibrionaceae</taxon>
        <taxon>Thermodesulfovibrio</taxon>
    </lineage>
</organism>
<dbReference type="EMBL" id="BCNO01000001">
    <property type="protein sequence ID" value="GAQ93862.1"/>
    <property type="molecule type" value="Genomic_DNA"/>
</dbReference>
<evidence type="ECO:0008006" key="4">
    <source>
        <dbReference type="Google" id="ProtNLM"/>
    </source>
</evidence>
<keyword evidence="1" id="KW-0472">Membrane</keyword>
<dbReference type="RefSeq" id="WP_059175355.1">
    <property type="nucleotide sequence ID" value="NZ_BCNO01000001.1"/>
</dbReference>
<gene>
    <name evidence="2" type="ORF">TAGGR_126</name>
</gene>
<feature type="transmembrane region" description="Helical" evidence="1">
    <location>
        <begin position="80"/>
        <end position="98"/>
    </location>
</feature>
<feature type="transmembrane region" description="Helical" evidence="1">
    <location>
        <begin position="22"/>
        <end position="43"/>
    </location>
</feature>
<evidence type="ECO:0000313" key="2">
    <source>
        <dbReference type="EMBL" id="GAQ93862.1"/>
    </source>
</evidence>
<dbReference type="AlphaFoldDB" id="A0A0U9I875"/>
<dbReference type="STRING" id="86166.TAGGR_126"/>
<reference evidence="3" key="1">
    <citation type="submission" date="2016-01" db="EMBL/GenBank/DDBJ databases">
        <title>Draft genome sequence of Thermodesulfovibrio aggregans strain TGE-P1.</title>
        <authorList>
            <person name="Sekiguchi Y."/>
            <person name="Ohashi A."/>
            <person name="Matsuura N."/>
            <person name="Tourlousse M.D."/>
        </authorList>
    </citation>
    <scope>NUCLEOTIDE SEQUENCE [LARGE SCALE GENOMIC DNA]</scope>
    <source>
        <strain evidence="3">TGE-P1</strain>
    </source>
</reference>
<evidence type="ECO:0000313" key="3">
    <source>
        <dbReference type="Proteomes" id="UP000054976"/>
    </source>
</evidence>
<keyword evidence="3" id="KW-1185">Reference proteome</keyword>
<name>A0A0U9I875_9BACT</name>
<protein>
    <recommendedName>
        <fullName evidence="4">DUF1634 domain-containing protein</fullName>
    </recommendedName>
</protein>
<dbReference type="OrthoDB" id="9791302at2"/>
<sequence>MTKHVKEEQIAYAKLLDWGMKIGLLLLIVTFIIYLTGILPPQIPISELPKYWKLKAHEYLASAGISPGWAWLNMVTKGDFLNFVPVAFLGAITIICYIRILPIFLKNKDIAYFIFALVECMILLLAASGLLHVGGH</sequence>
<feature type="transmembrane region" description="Helical" evidence="1">
    <location>
        <begin position="110"/>
        <end position="133"/>
    </location>
</feature>
<comment type="caution">
    <text evidence="2">The sequence shown here is derived from an EMBL/GenBank/DDBJ whole genome shotgun (WGS) entry which is preliminary data.</text>
</comment>
<accession>A0A0U9I875</accession>
<proteinExistence type="predicted"/>
<keyword evidence="1" id="KW-0812">Transmembrane</keyword>
<evidence type="ECO:0000256" key="1">
    <source>
        <dbReference type="SAM" id="Phobius"/>
    </source>
</evidence>